<accession>A0A0M6YDB4</accession>
<evidence type="ECO:0000313" key="1">
    <source>
        <dbReference type="EMBL" id="CTQ47694.1"/>
    </source>
</evidence>
<proteinExistence type="predicted"/>
<dbReference type="Proteomes" id="UP000048926">
    <property type="component" value="Unassembled WGS sequence"/>
</dbReference>
<gene>
    <name evidence="1" type="ORF">LAL4801_06156</name>
</gene>
<keyword evidence="2" id="KW-1185">Reference proteome</keyword>
<name>A0A0M6YDB4_9HYPH</name>
<dbReference type="EMBL" id="CXST01000014">
    <property type="protein sequence ID" value="CTQ47694.1"/>
    <property type="molecule type" value="Genomic_DNA"/>
</dbReference>
<sequence>MNLLTAQIGQRKAFSDASGQGLTVHEASPKNREAIAEIDALIDEIRITE</sequence>
<reference evidence="2" key="1">
    <citation type="submission" date="2015-07" db="EMBL/GenBank/DDBJ databases">
        <authorList>
            <person name="Rodrigo-Torres Lidia"/>
            <person name="Arahal R.David."/>
        </authorList>
    </citation>
    <scope>NUCLEOTIDE SEQUENCE [LARGE SCALE GENOMIC DNA]</scope>
    <source>
        <strain evidence="2">CECT 4801</strain>
    </source>
</reference>
<dbReference type="AlphaFoldDB" id="A0A0M6YDB4"/>
<organism evidence="1 2">
    <name type="scientific">Roseibium aggregatum</name>
    <dbReference type="NCBI Taxonomy" id="187304"/>
    <lineage>
        <taxon>Bacteria</taxon>
        <taxon>Pseudomonadati</taxon>
        <taxon>Pseudomonadota</taxon>
        <taxon>Alphaproteobacteria</taxon>
        <taxon>Hyphomicrobiales</taxon>
        <taxon>Stappiaceae</taxon>
        <taxon>Roseibium</taxon>
    </lineage>
</organism>
<protein>
    <submittedName>
        <fullName evidence="1">Uncharacterized protein</fullName>
    </submittedName>
</protein>
<evidence type="ECO:0000313" key="2">
    <source>
        <dbReference type="Proteomes" id="UP000048926"/>
    </source>
</evidence>